<dbReference type="CDD" id="cd24013">
    <property type="entry name" value="ASKHA_ATPase_BT3980-like"/>
    <property type="match status" value="1"/>
</dbReference>
<comment type="caution">
    <text evidence="1">The sequence shown here is derived from an EMBL/GenBank/DDBJ whole genome shotgun (WGS) entry which is preliminary data.</text>
</comment>
<dbReference type="Gene3D" id="3.30.420.250">
    <property type="match status" value="1"/>
</dbReference>
<dbReference type="AlphaFoldDB" id="A0A4Z0Q3Q5"/>
<evidence type="ECO:0000313" key="1">
    <source>
        <dbReference type="EMBL" id="TGE23773.1"/>
    </source>
</evidence>
<protein>
    <submittedName>
        <fullName evidence="1">DUF3822 family protein</fullName>
    </submittedName>
</protein>
<proteinExistence type="predicted"/>
<name>A0A4Z0Q3Q5_9BACT</name>
<reference evidence="1 2" key="1">
    <citation type="submission" date="2019-04" db="EMBL/GenBank/DDBJ databases">
        <authorList>
            <person name="Feng G."/>
            <person name="Zhang J."/>
            <person name="Zhu H."/>
        </authorList>
    </citation>
    <scope>NUCLEOTIDE SEQUENCE [LARGE SCALE GENOMIC DNA]</scope>
    <source>
        <strain evidence="1 2">JCM 31653</strain>
    </source>
</reference>
<dbReference type="Proteomes" id="UP000297549">
    <property type="component" value="Unassembled WGS sequence"/>
</dbReference>
<organism evidence="1 2">
    <name type="scientific">Hymenobacter aquaticus</name>
    <dbReference type="NCBI Taxonomy" id="1867101"/>
    <lineage>
        <taxon>Bacteria</taxon>
        <taxon>Pseudomonadati</taxon>
        <taxon>Bacteroidota</taxon>
        <taxon>Cytophagia</taxon>
        <taxon>Cytophagales</taxon>
        <taxon>Hymenobacteraceae</taxon>
        <taxon>Hymenobacter</taxon>
    </lineage>
</organism>
<keyword evidence="2" id="KW-1185">Reference proteome</keyword>
<dbReference type="Gene3D" id="3.30.420.260">
    <property type="match status" value="1"/>
</dbReference>
<dbReference type="EMBL" id="SRLC01000001">
    <property type="protein sequence ID" value="TGE23773.1"/>
    <property type="molecule type" value="Genomic_DNA"/>
</dbReference>
<dbReference type="Pfam" id="PF12864">
    <property type="entry name" value="DUF3822"/>
    <property type="match status" value="1"/>
</dbReference>
<dbReference type="InterPro" id="IPR024213">
    <property type="entry name" value="DUF3822"/>
</dbReference>
<accession>A0A4Z0Q3Q5</accession>
<evidence type="ECO:0000313" key="2">
    <source>
        <dbReference type="Proteomes" id="UP000297549"/>
    </source>
</evidence>
<sequence length="321" mass="36095">MLSGLRAFRTFNGLIAAFLRPAVSANSLPAAVLPLPAPPVALQSLRDETLETALPGGCNLYLTAGANGLRLGVADMRRNKFVALEDYPVTSGATWAEQLQALAQEHDLLGQTGWNQVRLAVQNRSFTLLPAPLLRPGDEAAYLRLHHALDPDHETVGSYRHSSLEMVSVFAAERALASWFRATYPTGKILHQTSALLEGIIHQSEVGAPRRLYMSLGHQEVTIVAVRDKRLEFCNVFAFSTPEDLIYYTILVMQELQLNPDQDGVVVWGDLMHDSELFTILRKYIRNIRFGNRPFDVAYSYRLNDVFEYRYFELYSLHLCE</sequence>
<dbReference type="OrthoDB" id="658622at2"/>
<gene>
    <name evidence="1" type="ORF">E5K00_00735</name>
</gene>